<organism evidence="2 3">
    <name type="scientific">Pararge aegeria aegeria</name>
    <dbReference type="NCBI Taxonomy" id="348720"/>
    <lineage>
        <taxon>Eukaryota</taxon>
        <taxon>Metazoa</taxon>
        <taxon>Ecdysozoa</taxon>
        <taxon>Arthropoda</taxon>
        <taxon>Hexapoda</taxon>
        <taxon>Insecta</taxon>
        <taxon>Pterygota</taxon>
        <taxon>Neoptera</taxon>
        <taxon>Endopterygota</taxon>
        <taxon>Lepidoptera</taxon>
        <taxon>Glossata</taxon>
        <taxon>Ditrysia</taxon>
        <taxon>Papilionoidea</taxon>
        <taxon>Nymphalidae</taxon>
        <taxon>Satyrinae</taxon>
        <taxon>Satyrini</taxon>
        <taxon>Parargina</taxon>
        <taxon>Pararge</taxon>
    </lineage>
</organism>
<sequence>MASMGEVSRAAGRGATGKSPYHRGVISTSASLQPSAPTAFRLHYYATARQMSTPNWVPGIAASVRCVSA</sequence>
<evidence type="ECO:0000256" key="1">
    <source>
        <dbReference type="SAM" id="MobiDB-lite"/>
    </source>
</evidence>
<proteinExistence type="predicted"/>
<comment type="caution">
    <text evidence="2">The sequence shown here is derived from an EMBL/GenBank/DDBJ whole genome shotgun (WGS) entry which is preliminary data.</text>
</comment>
<keyword evidence="3" id="KW-1185">Reference proteome</keyword>
<dbReference type="Proteomes" id="UP000838756">
    <property type="component" value="Unassembled WGS sequence"/>
</dbReference>
<reference evidence="2" key="1">
    <citation type="submission" date="2022-03" db="EMBL/GenBank/DDBJ databases">
        <authorList>
            <person name="Lindestad O."/>
        </authorList>
    </citation>
    <scope>NUCLEOTIDE SEQUENCE</scope>
</reference>
<accession>A0A8S4QWJ2</accession>
<name>A0A8S4QWJ2_9NEOP</name>
<evidence type="ECO:0000313" key="2">
    <source>
        <dbReference type="EMBL" id="CAH2226686.1"/>
    </source>
</evidence>
<dbReference type="AlphaFoldDB" id="A0A8S4QWJ2"/>
<feature type="region of interest" description="Disordered" evidence="1">
    <location>
        <begin position="1"/>
        <end position="28"/>
    </location>
</feature>
<evidence type="ECO:0000313" key="3">
    <source>
        <dbReference type="Proteomes" id="UP000838756"/>
    </source>
</evidence>
<protein>
    <submittedName>
        <fullName evidence="2">Jg8087 protein</fullName>
    </submittedName>
</protein>
<dbReference type="EMBL" id="CAKXAJ010021823">
    <property type="protein sequence ID" value="CAH2226686.1"/>
    <property type="molecule type" value="Genomic_DNA"/>
</dbReference>
<gene>
    <name evidence="2" type="primary">jg8087</name>
    <name evidence="2" type="ORF">PAEG_LOCUS7381</name>
</gene>